<reference evidence="2" key="1">
    <citation type="submission" date="2021-01" db="EMBL/GenBank/DDBJ databases">
        <title>Whole genome shotgun sequence of Actinocatenispora rupis NBRC 107355.</title>
        <authorList>
            <person name="Komaki H."/>
            <person name="Tamura T."/>
        </authorList>
    </citation>
    <scope>NUCLEOTIDE SEQUENCE</scope>
    <source>
        <strain evidence="2">NBRC 107355</strain>
    </source>
</reference>
<dbReference type="RefSeq" id="WP_203657931.1">
    <property type="nucleotide sequence ID" value="NZ_BAAAZM010000005.1"/>
</dbReference>
<dbReference type="Gene3D" id="3.90.79.10">
    <property type="entry name" value="Nucleoside Triphosphate Pyrophosphohydrolase"/>
    <property type="match status" value="1"/>
</dbReference>
<sequence length="179" mass="19358">MTPLYDDAVRVLTDWRPEPARDRTLALLSAGPDAMYRAHPAGHVTASALVLDHAYERVLLCLHGRIRRWMQLGGHCEPADTSLAAAALREATEESGIAGLRLVPEPIDVDIHEVTCGGRPSYHHDVRYVVVAPPGARELVSDESAALGWFRPGELPSPLADATERLIAPALAMAARHPA</sequence>
<evidence type="ECO:0000313" key="2">
    <source>
        <dbReference type="EMBL" id="GID11946.1"/>
    </source>
</evidence>
<dbReference type="InterPro" id="IPR015797">
    <property type="entry name" value="NUDIX_hydrolase-like_dom_sf"/>
</dbReference>
<evidence type="ECO:0000313" key="3">
    <source>
        <dbReference type="Proteomes" id="UP000612808"/>
    </source>
</evidence>
<dbReference type="Pfam" id="PF00293">
    <property type="entry name" value="NUDIX"/>
    <property type="match status" value="1"/>
</dbReference>
<dbReference type="AlphaFoldDB" id="A0A8J3NAC0"/>
<dbReference type="CDD" id="cd03674">
    <property type="entry name" value="NUDIX_Hydrolase"/>
    <property type="match status" value="1"/>
</dbReference>
<comment type="caution">
    <text evidence="2">The sequence shown here is derived from an EMBL/GenBank/DDBJ whole genome shotgun (WGS) entry which is preliminary data.</text>
</comment>
<evidence type="ECO:0000259" key="1">
    <source>
        <dbReference type="PROSITE" id="PS51462"/>
    </source>
</evidence>
<dbReference type="GO" id="GO:0016787">
    <property type="term" value="F:hydrolase activity"/>
    <property type="evidence" value="ECO:0007669"/>
    <property type="project" value="UniProtKB-KW"/>
</dbReference>
<organism evidence="2 3">
    <name type="scientific">Actinocatenispora rupis</name>
    <dbReference type="NCBI Taxonomy" id="519421"/>
    <lineage>
        <taxon>Bacteria</taxon>
        <taxon>Bacillati</taxon>
        <taxon>Actinomycetota</taxon>
        <taxon>Actinomycetes</taxon>
        <taxon>Micromonosporales</taxon>
        <taxon>Micromonosporaceae</taxon>
        <taxon>Actinocatenispora</taxon>
    </lineage>
</organism>
<accession>A0A8J3NAC0</accession>
<gene>
    <name evidence="2" type="ORF">Aru02nite_28350</name>
</gene>
<protein>
    <submittedName>
        <fullName evidence="2">NUDIX hydrolase</fullName>
    </submittedName>
</protein>
<proteinExistence type="predicted"/>
<name>A0A8J3NAC0_9ACTN</name>
<feature type="domain" description="Nudix hydrolase" evidence="1">
    <location>
        <begin position="41"/>
        <end position="173"/>
    </location>
</feature>
<dbReference type="InterPro" id="IPR000086">
    <property type="entry name" value="NUDIX_hydrolase_dom"/>
</dbReference>
<keyword evidence="2" id="KW-0378">Hydrolase</keyword>
<dbReference type="EMBL" id="BOMB01000015">
    <property type="protein sequence ID" value="GID11946.1"/>
    <property type="molecule type" value="Genomic_DNA"/>
</dbReference>
<keyword evidence="3" id="KW-1185">Reference proteome</keyword>
<dbReference type="SUPFAM" id="SSF55811">
    <property type="entry name" value="Nudix"/>
    <property type="match status" value="1"/>
</dbReference>
<dbReference type="Proteomes" id="UP000612808">
    <property type="component" value="Unassembled WGS sequence"/>
</dbReference>
<dbReference type="PROSITE" id="PS51462">
    <property type="entry name" value="NUDIX"/>
    <property type="match status" value="1"/>
</dbReference>